<keyword evidence="2" id="KW-0472">Membrane</keyword>
<protein>
    <submittedName>
        <fullName evidence="3">Uncharacterized protein</fullName>
    </submittedName>
</protein>
<evidence type="ECO:0000313" key="4">
    <source>
        <dbReference type="Proteomes" id="UP000053477"/>
    </source>
</evidence>
<dbReference type="EMBL" id="KQ085892">
    <property type="protein sequence ID" value="KLO18708.1"/>
    <property type="molecule type" value="Genomic_DNA"/>
</dbReference>
<keyword evidence="4" id="KW-1185">Reference proteome</keyword>
<proteinExistence type="predicted"/>
<dbReference type="AlphaFoldDB" id="A0A0H2SAH2"/>
<reference evidence="3 4" key="1">
    <citation type="submission" date="2015-04" db="EMBL/GenBank/DDBJ databases">
        <title>Complete genome sequence of Schizopora paradoxa KUC8140, a cosmopolitan wood degrader in East Asia.</title>
        <authorList>
            <consortium name="DOE Joint Genome Institute"/>
            <person name="Min B."/>
            <person name="Park H."/>
            <person name="Jang Y."/>
            <person name="Kim J.-J."/>
            <person name="Kim K.H."/>
            <person name="Pangilinan J."/>
            <person name="Lipzen A."/>
            <person name="Riley R."/>
            <person name="Grigoriev I.V."/>
            <person name="Spatafora J.W."/>
            <person name="Choi I.-G."/>
        </authorList>
    </citation>
    <scope>NUCLEOTIDE SEQUENCE [LARGE SCALE GENOMIC DNA]</scope>
    <source>
        <strain evidence="3 4">KUC8140</strain>
    </source>
</reference>
<evidence type="ECO:0000313" key="3">
    <source>
        <dbReference type="EMBL" id="KLO18708.1"/>
    </source>
</evidence>
<dbReference type="InParanoid" id="A0A0H2SAH2"/>
<evidence type="ECO:0000256" key="1">
    <source>
        <dbReference type="SAM" id="MobiDB-lite"/>
    </source>
</evidence>
<accession>A0A0H2SAH2</accession>
<keyword evidence="2" id="KW-1133">Transmembrane helix</keyword>
<keyword evidence="2" id="KW-0812">Transmembrane</keyword>
<sequence length="258" mass="27720">MFDALKVKAYDLEPVYVSWPDAPVFTGNGKDDPAEWLEQIKAGCKERKVPKEYWHRVARHYMGPKPRERLDELGKVMAQMTGNKAHWDWKKFKIAVQNLGGPNVVGPKSEKALPPTSQRPMPKKQGSWWVIGKSDSSSSDKENELIVAKARSSTPPPTPPHDCRQLTSISKAPAWLVNACQAMDFLTQEHPRVMSAMSAVLLTIGAIPAIPAISGGAGGALLASGAVQAAGAVAIGIGQALKAMQNGQVKVDAPAVQA</sequence>
<feature type="region of interest" description="Disordered" evidence="1">
    <location>
        <begin position="103"/>
        <end position="128"/>
    </location>
</feature>
<dbReference type="OrthoDB" id="3250110at2759"/>
<gene>
    <name evidence="3" type="ORF">SCHPADRAFT_819415</name>
</gene>
<feature type="transmembrane region" description="Helical" evidence="2">
    <location>
        <begin position="193"/>
        <end position="214"/>
    </location>
</feature>
<dbReference type="Proteomes" id="UP000053477">
    <property type="component" value="Unassembled WGS sequence"/>
</dbReference>
<name>A0A0H2SAH2_9AGAM</name>
<feature type="transmembrane region" description="Helical" evidence="2">
    <location>
        <begin position="220"/>
        <end position="241"/>
    </location>
</feature>
<organism evidence="3 4">
    <name type="scientific">Schizopora paradoxa</name>
    <dbReference type="NCBI Taxonomy" id="27342"/>
    <lineage>
        <taxon>Eukaryota</taxon>
        <taxon>Fungi</taxon>
        <taxon>Dikarya</taxon>
        <taxon>Basidiomycota</taxon>
        <taxon>Agaricomycotina</taxon>
        <taxon>Agaricomycetes</taxon>
        <taxon>Hymenochaetales</taxon>
        <taxon>Schizoporaceae</taxon>
        <taxon>Schizopora</taxon>
    </lineage>
</organism>
<evidence type="ECO:0000256" key="2">
    <source>
        <dbReference type="SAM" id="Phobius"/>
    </source>
</evidence>